<dbReference type="PANTHER" id="PTHR14477:SF1">
    <property type="entry name" value="CUB DOMAIN-CONTAINING PROTEIN 1"/>
    <property type="match status" value="1"/>
</dbReference>
<name>A0A9Q0E0G5_9TELE</name>
<evidence type="ECO:0000313" key="6">
    <source>
        <dbReference type="EMBL" id="KAJ3598335.1"/>
    </source>
</evidence>
<proteinExistence type="predicted"/>
<dbReference type="EMBL" id="JANIIK010000109">
    <property type="protein sequence ID" value="KAJ3598335.1"/>
    <property type="molecule type" value="Genomic_DNA"/>
</dbReference>
<organism evidence="6 7">
    <name type="scientific">Muraenolepis orangiensis</name>
    <name type="common">Patagonian moray cod</name>
    <dbReference type="NCBI Taxonomy" id="630683"/>
    <lineage>
        <taxon>Eukaryota</taxon>
        <taxon>Metazoa</taxon>
        <taxon>Chordata</taxon>
        <taxon>Craniata</taxon>
        <taxon>Vertebrata</taxon>
        <taxon>Euteleostomi</taxon>
        <taxon>Actinopterygii</taxon>
        <taxon>Neopterygii</taxon>
        <taxon>Teleostei</taxon>
        <taxon>Neoteleostei</taxon>
        <taxon>Acanthomorphata</taxon>
        <taxon>Zeiogadaria</taxon>
        <taxon>Gadariae</taxon>
        <taxon>Gadiformes</taxon>
        <taxon>Muraenolepidoidei</taxon>
        <taxon>Muraenolepididae</taxon>
        <taxon>Muraenolepis</taxon>
    </lineage>
</organism>
<keyword evidence="2" id="KW-1133">Transmembrane helix</keyword>
<feature type="region of interest" description="Disordered" evidence="1">
    <location>
        <begin position="735"/>
        <end position="824"/>
    </location>
</feature>
<dbReference type="PANTHER" id="PTHR14477">
    <property type="entry name" value="CUB DOMAIN-CONTAINING PROTEIN 1"/>
    <property type="match status" value="1"/>
</dbReference>
<dbReference type="InterPro" id="IPR056269">
    <property type="entry name" value="CUB_CDCP1_2nd_5th"/>
</dbReference>
<evidence type="ECO:0000256" key="1">
    <source>
        <dbReference type="SAM" id="MobiDB-lite"/>
    </source>
</evidence>
<evidence type="ECO:0000259" key="4">
    <source>
        <dbReference type="Pfam" id="PF23667"/>
    </source>
</evidence>
<dbReference type="Proteomes" id="UP001148018">
    <property type="component" value="Unassembled WGS sequence"/>
</dbReference>
<feature type="domain" description="CDCP1 third and sixth CUB" evidence="3">
    <location>
        <begin position="227"/>
        <end position="318"/>
    </location>
</feature>
<evidence type="ECO:0000313" key="7">
    <source>
        <dbReference type="Proteomes" id="UP001148018"/>
    </source>
</evidence>
<sequence length="824" mass="90355">MVFVALRGAFEALLVTAAVLSVSGINTLNLSLDPGTRYNISNGDGRQPECLVCTGSGRSQTCMRSVLLRDPGPVSVQFKCPRPEAVIHVEIQRNIDCTTRACSGDIDVGEEPELLRGFDRTFVWRLKASAPKAFLIDFTRTGVRQVLASAAGCPDRHTFTLEAAGPATIGTYCRSGPISQAQVLNQGTFSLHVPAKEKLHTGRFSVSVGEEIKSLAKIKVFLPTGGASPPVELFSPNYPRSFPDDDLVQWEVEVPLKHNAIVQVVNHTRPACRKKETAVEYHGSGRSVLVLTLSDRQPEKISHNFTMTLKSCEMDRTRGDPRGLAVHFRVSTAPMDLAWCTVDLRQKHGLSLYLEKVQNSSKCQMRMTSGPVWSVTVPPYSSAQLSFLDCSEEDVQFKAHRVIECRQLKDCSRKPVPLAVPTLPSCLVGHLSSVTWSLVLPASGSVELQGDGLTHLFDGRVCGNRTGMVLEVEASSDDGRTSLGSFCPRGPIRTIQFRGNVSVTAYSRDWGGSGGLRPSTPRSVLRAHFKEEISERYIFTVSPNVTAPTVLASPGWPGGMKPYTTVSWIVHVPSGQEAHLVFSNLLQPKKCNNRHANVRVQLLGSAEEMYSRREDEEPERTLNVSGSFYLNMSNCMPETGQFSMLAQITLHKSRNQLLTIVGIVVGVLVVLSAVVLTVVCVVIRKKKRAMNRQVSVYNPGGAVFRPGESNAPEEDHIYTCIEDTLVYTHLLKKEQEMEEDGEQKADANRSSTGPTDPHRPPSSLHPEVGVYQPFLGPPVPPGDRPPSRSIEHNDLYDPDRQSDLGDHVSEPAALGARMEPEGRD</sequence>
<evidence type="ECO:0008006" key="8">
    <source>
        <dbReference type="Google" id="ProtNLM"/>
    </source>
</evidence>
<dbReference type="InterPro" id="IPR056266">
    <property type="entry name" value="CDCP1_CUB_3rd_6th"/>
</dbReference>
<dbReference type="AlphaFoldDB" id="A0A9Q0E0G5"/>
<dbReference type="InterPro" id="IPR056268">
    <property type="entry name" value="CUB_CDCP1_1st"/>
</dbReference>
<protein>
    <recommendedName>
        <fullName evidence="8">CUB domain-containing protein 1</fullName>
    </recommendedName>
</protein>
<dbReference type="Pfam" id="PF23668">
    <property type="entry name" value="CUB_CDCP1_2"/>
    <property type="match status" value="1"/>
</dbReference>
<keyword evidence="7" id="KW-1185">Reference proteome</keyword>
<feature type="domain" description="CDCP1 first CUB" evidence="4">
    <location>
        <begin position="27"/>
        <end position="97"/>
    </location>
</feature>
<feature type="transmembrane region" description="Helical" evidence="2">
    <location>
        <begin position="657"/>
        <end position="683"/>
    </location>
</feature>
<feature type="compositionally biased region" description="Pro residues" evidence="1">
    <location>
        <begin position="775"/>
        <end position="784"/>
    </location>
</feature>
<dbReference type="OrthoDB" id="8960034at2759"/>
<evidence type="ECO:0000259" key="3">
    <source>
        <dbReference type="Pfam" id="PF23665"/>
    </source>
</evidence>
<feature type="compositionally biased region" description="Basic and acidic residues" evidence="1">
    <location>
        <begin position="785"/>
        <end position="809"/>
    </location>
</feature>
<evidence type="ECO:0000256" key="2">
    <source>
        <dbReference type="SAM" id="Phobius"/>
    </source>
</evidence>
<gene>
    <name evidence="6" type="ORF">NHX12_001846</name>
</gene>
<comment type="caution">
    <text evidence="6">The sequence shown here is derived from an EMBL/GenBank/DDBJ whole genome shotgun (WGS) entry which is preliminary data.</text>
</comment>
<keyword evidence="2" id="KW-0472">Membrane</keyword>
<evidence type="ECO:0000259" key="5">
    <source>
        <dbReference type="Pfam" id="PF23668"/>
    </source>
</evidence>
<keyword evidence="2" id="KW-0812">Transmembrane</keyword>
<dbReference type="Pfam" id="PF23667">
    <property type="entry name" value="CUB_CDCP1_1"/>
    <property type="match status" value="1"/>
</dbReference>
<accession>A0A9Q0E0G5</accession>
<feature type="domain" description="CDCP1 third and sixth CUB" evidence="3">
    <location>
        <begin position="534"/>
        <end position="649"/>
    </location>
</feature>
<dbReference type="Pfam" id="PF23665">
    <property type="entry name" value="CDCP1_CUB_6"/>
    <property type="match status" value="2"/>
</dbReference>
<feature type="domain" description="CDCP1 second and fifth CUB" evidence="5">
    <location>
        <begin position="108"/>
        <end position="209"/>
    </location>
</feature>
<reference evidence="6" key="1">
    <citation type="submission" date="2022-07" db="EMBL/GenBank/DDBJ databases">
        <title>Chromosome-level genome of Muraenolepis orangiensis.</title>
        <authorList>
            <person name="Kim J."/>
        </authorList>
    </citation>
    <scope>NUCLEOTIDE SEQUENCE</scope>
    <source>
        <strain evidence="6">KU_S4_2022</strain>
        <tissue evidence="6">Muscle</tissue>
    </source>
</reference>
<dbReference type="InterPro" id="IPR038811">
    <property type="entry name" value="CDCP1"/>
</dbReference>